<feature type="compositionally biased region" description="Polar residues" evidence="1">
    <location>
        <begin position="760"/>
        <end position="778"/>
    </location>
</feature>
<dbReference type="PANTHER" id="PTHR16311">
    <property type="entry name" value="THROMBOSPONDIN TYPE I DOMAIN-CONTAINING 1"/>
    <property type="match status" value="1"/>
</dbReference>
<evidence type="ECO:0000259" key="6">
    <source>
        <dbReference type="Pfam" id="PF24311"/>
    </source>
</evidence>
<dbReference type="AlphaFoldDB" id="W5MQI1"/>
<evidence type="ECO:0000256" key="1">
    <source>
        <dbReference type="SAM" id="MobiDB-lite"/>
    </source>
</evidence>
<dbReference type="PANTHER" id="PTHR16311:SF3">
    <property type="entry name" value="THROMBOSPONDIN TYPE-1 DOMAIN-CONTAINING PROTEIN 1"/>
    <property type="match status" value="1"/>
</dbReference>
<reference evidence="7" key="2">
    <citation type="submission" date="2025-08" db="UniProtKB">
        <authorList>
            <consortium name="Ensembl"/>
        </authorList>
    </citation>
    <scope>IDENTIFICATION</scope>
</reference>
<dbReference type="InterPro" id="IPR056219">
    <property type="entry name" value="THSD1_D3"/>
</dbReference>
<feature type="region of interest" description="Disordered" evidence="1">
    <location>
        <begin position="760"/>
        <end position="780"/>
    </location>
</feature>
<keyword evidence="2" id="KW-0812">Transmembrane</keyword>
<protein>
    <submittedName>
        <fullName evidence="7">Thrombospondin type 1 domain containing 1</fullName>
    </submittedName>
</protein>
<dbReference type="EMBL" id="AHAT01013950">
    <property type="status" value="NOT_ANNOTATED_CDS"/>
    <property type="molecule type" value="Genomic_DNA"/>
</dbReference>
<dbReference type="SMART" id="SM00209">
    <property type="entry name" value="TSP1"/>
    <property type="match status" value="1"/>
</dbReference>
<proteinExistence type="predicted"/>
<keyword evidence="2" id="KW-1133">Transmembrane helix</keyword>
<dbReference type="Bgee" id="ENSLOCG00000008731">
    <property type="expression patterns" value="Expressed in zone of skin and 12 other cell types or tissues"/>
</dbReference>
<dbReference type="PROSITE" id="PS50092">
    <property type="entry name" value="TSP1"/>
    <property type="match status" value="1"/>
</dbReference>
<sequence length="837" mass="94772">MPQALPASAPVFLLLFCGYALAQIRYWPSAVYVALSNGTVFVDFHCDRNVTDGSMTISLVDTEANTTVASRPVPGNQSEGTVEFNCTCFPYAGRFRFWLQLGGQKGCLNDTQWWSEVLHVQWPPFHIGVQRTSNRSSSSFQIGISTNFEPCRLNLSPVYLEVSYFEHNTIGKVSIDKVKAQVRRDVAVVKSQWVDLGCVFPFTERDFIKVALKSRHADWDIKSSGPLYLSQIFTYKLLIDNVYKLGCERTVTVRLLPPPCAFAQGKVVLYREGVTGSGEDSPPVASKWLSHGENETEFNCSLFEPGKNKYCFKFILNFSRLPSHAQSCIVVQRNTESWGRWQTWSPCSVNCGEGVRQRYRECLVPSTGMAHCTGLQKELSPCSLEDCTVVAVSPSLAPVHPESKKMGNMVAVAGISICLVVIVATVLITLWRKLCRTPKCNSVRRHSSLHSPGFRKNSDEVNIYCQSQQRHSFSESLEALPEQAEEVFDKLTVGRRHSHPLSAELSNPTSGESLSPNVQKIIPPIFGYRLAQQQLKEMKKKGLKEATKVYHVSQNPLNDTVLDATSVIMPEQPESQEEAALSRFRIKAPFLEPKSSVSPERPSPKVDFVLSQLSELPLSSQPSVHQRTEEWVEMVERGYMRNPHFKRTASFHETKHPRPFRERSLSSCTTRQLAFSGSRLRGFDQHQEKEDRRPKSRMGDGEEERHRFWNERLSANRPDLLGDRRLGTWSTGLDKTVQSRARRGPSPIQRNMMARKLKQANSSATYSHQRNTSLSPSQYRRDKCKSLPLDSEYGLYPSSPYGLTESEQRMMDLSGFFGEEDENRDFEWCLTMEKSIT</sequence>
<evidence type="ECO:0000256" key="3">
    <source>
        <dbReference type="SAM" id="SignalP"/>
    </source>
</evidence>
<dbReference type="OMA" id="KECMMIQ"/>
<evidence type="ECO:0000313" key="7">
    <source>
        <dbReference type="Ensembl" id="ENSLOCP00000010640.1"/>
    </source>
</evidence>
<evidence type="ECO:0000259" key="4">
    <source>
        <dbReference type="Pfam" id="PF24306"/>
    </source>
</evidence>
<feature type="compositionally biased region" description="Basic and acidic residues" evidence="1">
    <location>
        <begin position="650"/>
        <end position="664"/>
    </location>
</feature>
<feature type="region of interest" description="Disordered" evidence="1">
    <location>
        <begin position="649"/>
        <end position="705"/>
    </location>
</feature>
<evidence type="ECO:0000256" key="2">
    <source>
        <dbReference type="SAM" id="Phobius"/>
    </source>
</evidence>
<keyword evidence="3" id="KW-0732">Signal</keyword>
<feature type="chain" id="PRO_5004866492" evidence="3">
    <location>
        <begin position="23"/>
        <end position="837"/>
    </location>
</feature>
<keyword evidence="8" id="KW-1185">Reference proteome</keyword>
<dbReference type="InterPro" id="IPR056217">
    <property type="entry name" value="THSD1_N"/>
</dbReference>
<dbReference type="SUPFAM" id="SSF82895">
    <property type="entry name" value="TSP-1 type 1 repeat"/>
    <property type="match status" value="1"/>
</dbReference>
<evidence type="ECO:0000259" key="5">
    <source>
        <dbReference type="Pfam" id="PF24310"/>
    </source>
</evidence>
<organism evidence="7 8">
    <name type="scientific">Lepisosteus oculatus</name>
    <name type="common">Spotted gar</name>
    <dbReference type="NCBI Taxonomy" id="7918"/>
    <lineage>
        <taxon>Eukaryota</taxon>
        <taxon>Metazoa</taxon>
        <taxon>Chordata</taxon>
        <taxon>Craniata</taxon>
        <taxon>Vertebrata</taxon>
        <taxon>Euteleostomi</taxon>
        <taxon>Actinopterygii</taxon>
        <taxon>Neopterygii</taxon>
        <taxon>Holostei</taxon>
        <taxon>Semionotiformes</taxon>
        <taxon>Lepisosteidae</taxon>
        <taxon>Lepisosteus</taxon>
    </lineage>
</organism>
<dbReference type="Ensembl" id="ENSLOCT00000010655.1">
    <property type="protein sequence ID" value="ENSLOCP00000010640.1"/>
    <property type="gene ID" value="ENSLOCG00000008731.1"/>
</dbReference>
<feature type="transmembrane region" description="Helical" evidence="2">
    <location>
        <begin position="409"/>
        <end position="431"/>
    </location>
</feature>
<dbReference type="InterPro" id="IPR036383">
    <property type="entry name" value="TSP1_rpt_sf"/>
</dbReference>
<dbReference type="GeneTree" id="ENSGT00390000013335"/>
<reference evidence="8" key="1">
    <citation type="submission" date="2011-12" db="EMBL/GenBank/DDBJ databases">
        <title>The Draft Genome of Lepisosteus oculatus.</title>
        <authorList>
            <consortium name="The Broad Institute Genome Assembly &amp; Analysis Group"/>
            <consortium name="Computational R&amp;D Group"/>
            <consortium name="and Sequencing Platform"/>
            <person name="Di Palma F."/>
            <person name="Alfoldi J."/>
            <person name="Johnson J."/>
            <person name="Berlin A."/>
            <person name="Gnerre S."/>
            <person name="Jaffe D."/>
            <person name="MacCallum I."/>
            <person name="Young S."/>
            <person name="Walker B.J."/>
            <person name="Lander E.S."/>
            <person name="Lindblad-Toh K."/>
        </authorList>
    </citation>
    <scope>NUCLEOTIDE SEQUENCE [LARGE SCALE GENOMIC DNA]</scope>
</reference>
<dbReference type="Gene3D" id="2.20.100.10">
    <property type="entry name" value="Thrombospondin type-1 (TSP1) repeat"/>
    <property type="match status" value="1"/>
</dbReference>
<evidence type="ECO:0000313" key="8">
    <source>
        <dbReference type="Proteomes" id="UP000018468"/>
    </source>
</evidence>
<dbReference type="eggNOG" id="ENOG502QY3P">
    <property type="taxonomic scope" value="Eukaryota"/>
</dbReference>
<feature type="compositionally biased region" description="Polar residues" evidence="1">
    <location>
        <begin position="665"/>
        <end position="675"/>
    </location>
</feature>
<feature type="domain" description="THSD1 third Ig-like" evidence="6">
    <location>
        <begin position="235"/>
        <end position="333"/>
    </location>
</feature>
<feature type="domain" description="THSD1 N-terminal" evidence="4">
    <location>
        <begin position="29"/>
        <end position="122"/>
    </location>
</feature>
<keyword evidence="2" id="KW-0472">Membrane</keyword>
<dbReference type="Pfam" id="PF24306">
    <property type="entry name" value="THSD1_N"/>
    <property type="match status" value="1"/>
</dbReference>
<dbReference type="GO" id="GO:0071944">
    <property type="term" value="C:cell periphery"/>
    <property type="evidence" value="ECO:0000318"/>
    <property type="project" value="GO_Central"/>
</dbReference>
<dbReference type="Pfam" id="PF00090">
    <property type="entry name" value="TSP_1"/>
    <property type="match status" value="1"/>
</dbReference>
<dbReference type="InParanoid" id="W5MQI1"/>
<dbReference type="InterPro" id="IPR056218">
    <property type="entry name" value="THSD1_D2"/>
</dbReference>
<dbReference type="Pfam" id="PF24311">
    <property type="entry name" value="THSD1_D3"/>
    <property type="match status" value="1"/>
</dbReference>
<feature type="compositionally biased region" description="Basic and acidic residues" evidence="1">
    <location>
        <begin position="681"/>
        <end position="705"/>
    </location>
</feature>
<dbReference type="Proteomes" id="UP000018468">
    <property type="component" value="Linkage group LG3"/>
</dbReference>
<reference evidence="7" key="3">
    <citation type="submission" date="2025-09" db="UniProtKB">
        <authorList>
            <consortium name="Ensembl"/>
        </authorList>
    </citation>
    <scope>IDENTIFICATION</scope>
</reference>
<dbReference type="EMBL" id="AHAT01013949">
    <property type="status" value="NOT_ANNOTATED_CDS"/>
    <property type="molecule type" value="Genomic_DNA"/>
</dbReference>
<feature type="signal peptide" evidence="3">
    <location>
        <begin position="1"/>
        <end position="22"/>
    </location>
</feature>
<accession>W5MQI1</accession>
<dbReference type="Pfam" id="PF24310">
    <property type="entry name" value="THSD1_D2"/>
    <property type="match status" value="1"/>
</dbReference>
<name>W5MQI1_LEPOC</name>
<feature type="domain" description="THSD1 second Ig-like" evidence="5">
    <location>
        <begin position="123"/>
        <end position="227"/>
    </location>
</feature>
<dbReference type="InterPro" id="IPR000884">
    <property type="entry name" value="TSP1_rpt"/>
</dbReference>
<dbReference type="InterPro" id="IPR038877">
    <property type="entry name" value="THSD1"/>
</dbReference>